<dbReference type="Proteomes" id="UP000774617">
    <property type="component" value="Unassembled WGS sequence"/>
</dbReference>
<evidence type="ECO:0000313" key="1">
    <source>
        <dbReference type="EMBL" id="KAH7063415.1"/>
    </source>
</evidence>
<comment type="caution">
    <text evidence="1">The sequence shown here is derived from an EMBL/GenBank/DDBJ whole genome shotgun (WGS) entry which is preliminary data.</text>
</comment>
<reference evidence="1 2" key="1">
    <citation type="journal article" date="2021" name="Nat. Commun.">
        <title>Genetic determinants of endophytism in the Arabidopsis root mycobiome.</title>
        <authorList>
            <person name="Mesny F."/>
            <person name="Miyauchi S."/>
            <person name="Thiergart T."/>
            <person name="Pickel B."/>
            <person name="Atanasova L."/>
            <person name="Karlsson M."/>
            <person name="Huettel B."/>
            <person name="Barry K.W."/>
            <person name="Haridas S."/>
            <person name="Chen C."/>
            <person name="Bauer D."/>
            <person name="Andreopoulos W."/>
            <person name="Pangilinan J."/>
            <person name="LaButti K."/>
            <person name="Riley R."/>
            <person name="Lipzen A."/>
            <person name="Clum A."/>
            <person name="Drula E."/>
            <person name="Henrissat B."/>
            <person name="Kohler A."/>
            <person name="Grigoriev I.V."/>
            <person name="Martin F.M."/>
            <person name="Hacquard S."/>
        </authorList>
    </citation>
    <scope>NUCLEOTIDE SEQUENCE [LARGE SCALE GENOMIC DNA]</scope>
    <source>
        <strain evidence="1 2">MPI-SDFR-AT-0080</strain>
    </source>
</reference>
<gene>
    <name evidence="1" type="ORF">B0J12DRAFT_642683</name>
</gene>
<sequence>MEKLTPISTASLLINGDVVQMPIAQKTGWRVILIAFSFCWVGHPFRALMSEFQVTLDGKLLLHPDFPIRL</sequence>
<name>A0ABQ8GSE8_9PEZI</name>
<accession>A0ABQ8GSE8</accession>
<protein>
    <submittedName>
        <fullName evidence="1">Uncharacterized protein</fullName>
    </submittedName>
</protein>
<proteinExistence type="predicted"/>
<organism evidence="1 2">
    <name type="scientific">Macrophomina phaseolina</name>
    <dbReference type="NCBI Taxonomy" id="35725"/>
    <lineage>
        <taxon>Eukaryota</taxon>
        <taxon>Fungi</taxon>
        <taxon>Dikarya</taxon>
        <taxon>Ascomycota</taxon>
        <taxon>Pezizomycotina</taxon>
        <taxon>Dothideomycetes</taxon>
        <taxon>Dothideomycetes incertae sedis</taxon>
        <taxon>Botryosphaeriales</taxon>
        <taxon>Botryosphaeriaceae</taxon>
        <taxon>Macrophomina</taxon>
    </lineage>
</organism>
<dbReference type="EMBL" id="JAGTJR010000002">
    <property type="protein sequence ID" value="KAH7063415.1"/>
    <property type="molecule type" value="Genomic_DNA"/>
</dbReference>
<evidence type="ECO:0000313" key="2">
    <source>
        <dbReference type="Proteomes" id="UP000774617"/>
    </source>
</evidence>
<keyword evidence="2" id="KW-1185">Reference proteome</keyword>